<dbReference type="PANTHER" id="PTHR42693">
    <property type="entry name" value="ARYLSULFATASE FAMILY MEMBER"/>
    <property type="match status" value="1"/>
</dbReference>
<comment type="similarity">
    <text evidence="2">Belongs to the sulfatase family.</text>
</comment>
<feature type="compositionally biased region" description="Polar residues" evidence="7">
    <location>
        <begin position="18"/>
        <end position="34"/>
    </location>
</feature>
<keyword evidence="5" id="KW-0378">Hydrolase</keyword>
<comment type="caution">
    <text evidence="9">The sequence shown here is derived from an EMBL/GenBank/DDBJ whole genome shotgun (WGS) entry which is preliminary data.</text>
</comment>
<evidence type="ECO:0000313" key="9">
    <source>
        <dbReference type="EMBL" id="MFC0533413.1"/>
    </source>
</evidence>
<reference evidence="9 10" key="1">
    <citation type="submission" date="2024-09" db="EMBL/GenBank/DDBJ databases">
        <authorList>
            <person name="Sun Q."/>
            <person name="Mori K."/>
        </authorList>
    </citation>
    <scope>NUCLEOTIDE SEQUENCE [LARGE SCALE GENOMIC DNA]</scope>
    <source>
        <strain evidence="9 10">TBRC 3947</strain>
    </source>
</reference>
<evidence type="ECO:0000256" key="3">
    <source>
        <dbReference type="ARBA" id="ARBA00022723"/>
    </source>
</evidence>
<dbReference type="InterPro" id="IPR017850">
    <property type="entry name" value="Alkaline_phosphatase_core_sf"/>
</dbReference>
<evidence type="ECO:0000256" key="7">
    <source>
        <dbReference type="SAM" id="MobiDB-lite"/>
    </source>
</evidence>
<keyword evidence="6" id="KW-0106">Calcium</keyword>
<dbReference type="InterPro" id="IPR050738">
    <property type="entry name" value="Sulfatase"/>
</dbReference>
<name>A0ABV6MGG1_9ACTN</name>
<sequence>MTDRTGKAEDTVVIVTSDNRGLSTAEGSPTSNLPLAQGKGWTEEGGIRAPLIVRWPGVVAPDTGVREPVTIGCPWRRRVWTRPPEPATTSRGPRC</sequence>
<comment type="cofactor">
    <cofactor evidence="1">
        <name>Ca(2+)</name>
        <dbReference type="ChEBI" id="CHEBI:29108"/>
    </cofactor>
</comment>
<accession>A0ABV6MGG1</accession>
<dbReference type="Gene3D" id="3.40.720.10">
    <property type="entry name" value="Alkaline Phosphatase, subunit A"/>
    <property type="match status" value="1"/>
</dbReference>
<keyword evidence="4" id="KW-0732">Signal</keyword>
<dbReference type="Pfam" id="PF00884">
    <property type="entry name" value="Sulfatase"/>
    <property type="match status" value="1"/>
</dbReference>
<keyword evidence="3" id="KW-0479">Metal-binding</keyword>
<evidence type="ECO:0000256" key="1">
    <source>
        <dbReference type="ARBA" id="ARBA00001913"/>
    </source>
</evidence>
<evidence type="ECO:0000256" key="6">
    <source>
        <dbReference type="ARBA" id="ARBA00022837"/>
    </source>
</evidence>
<evidence type="ECO:0000259" key="8">
    <source>
        <dbReference type="Pfam" id="PF00884"/>
    </source>
</evidence>
<evidence type="ECO:0000256" key="2">
    <source>
        <dbReference type="ARBA" id="ARBA00008779"/>
    </source>
</evidence>
<evidence type="ECO:0000313" key="10">
    <source>
        <dbReference type="Proteomes" id="UP001589867"/>
    </source>
</evidence>
<dbReference type="Proteomes" id="UP001589867">
    <property type="component" value="Unassembled WGS sequence"/>
</dbReference>
<dbReference type="SUPFAM" id="SSF53649">
    <property type="entry name" value="Alkaline phosphatase-like"/>
    <property type="match status" value="1"/>
</dbReference>
<feature type="domain" description="Sulfatase N-terminal" evidence="8">
    <location>
        <begin position="4"/>
        <end position="61"/>
    </location>
</feature>
<dbReference type="PANTHER" id="PTHR42693:SF42">
    <property type="entry name" value="ARYLSULFATASE G"/>
    <property type="match status" value="1"/>
</dbReference>
<evidence type="ECO:0000256" key="5">
    <source>
        <dbReference type="ARBA" id="ARBA00022801"/>
    </source>
</evidence>
<proteinExistence type="inferred from homology"/>
<organism evidence="9 10">
    <name type="scientific">Phytohabitans kaempferiae</name>
    <dbReference type="NCBI Taxonomy" id="1620943"/>
    <lineage>
        <taxon>Bacteria</taxon>
        <taxon>Bacillati</taxon>
        <taxon>Actinomycetota</taxon>
        <taxon>Actinomycetes</taxon>
        <taxon>Micromonosporales</taxon>
        <taxon>Micromonosporaceae</taxon>
    </lineage>
</organism>
<keyword evidence="10" id="KW-1185">Reference proteome</keyword>
<feature type="region of interest" description="Disordered" evidence="7">
    <location>
        <begin position="18"/>
        <end position="41"/>
    </location>
</feature>
<dbReference type="InterPro" id="IPR000917">
    <property type="entry name" value="Sulfatase_N"/>
</dbReference>
<evidence type="ECO:0000256" key="4">
    <source>
        <dbReference type="ARBA" id="ARBA00022729"/>
    </source>
</evidence>
<dbReference type="RefSeq" id="WP_377260986.1">
    <property type="nucleotide sequence ID" value="NZ_JBHLUH010000083.1"/>
</dbReference>
<protein>
    <submittedName>
        <fullName evidence="9">Sulfatase-like hydrolase/transferase</fullName>
    </submittedName>
</protein>
<gene>
    <name evidence="9" type="ORF">ACFFIA_37995</name>
</gene>
<dbReference type="EMBL" id="JBHLUH010000083">
    <property type="protein sequence ID" value="MFC0533413.1"/>
    <property type="molecule type" value="Genomic_DNA"/>
</dbReference>